<accession>A0A9X9NDI6</accession>
<protein>
    <submittedName>
        <fullName evidence="1">Uncharacterized protein</fullName>
    </submittedName>
</protein>
<organism evidence="1 2">
    <name type="scientific">Xanthomonas citri pv. durantae</name>
    <dbReference type="NCBI Taxonomy" id="487862"/>
    <lineage>
        <taxon>Bacteria</taxon>
        <taxon>Pseudomonadati</taxon>
        <taxon>Pseudomonadota</taxon>
        <taxon>Gammaproteobacteria</taxon>
        <taxon>Lysobacterales</taxon>
        <taxon>Lysobacteraceae</taxon>
        <taxon>Xanthomonas</taxon>
    </lineage>
</organism>
<dbReference type="EMBL" id="CP066344">
    <property type="protein sequence ID" value="UVG61310.1"/>
    <property type="molecule type" value="Genomic_DNA"/>
</dbReference>
<geneLocation type="plasmid" evidence="1 2">
    <name>pLMG696-1</name>
</geneLocation>
<name>A0A9X9NDI6_XANCI</name>
<dbReference type="Proteomes" id="UP000190508">
    <property type="component" value="Plasmid pLMG696-1"/>
</dbReference>
<evidence type="ECO:0000313" key="2">
    <source>
        <dbReference type="Proteomes" id="UP000190508"/>
    </source>
</evidence>
<reference evidence="1" key="1">
    <citation type="submission" date="2020-12" db="EMBL/GenBank/DDBJ databases">
        <title>Complete genome investigation of Xanthomonas citri pv. durantae LMG696.</title>
        <authorList>
            <person name="Rana R."/>
            <person name="Bansal K."/>
            <person name="Patil P.B."/>
        </authorList>
    </citation>
    <scope>NUCLEOTIDE SEQUENCE</scope>
    <source>
        <strain evidence="1">LMG696</strain>
        <plasmid evidence="1">pLMG696-1</plasmid>
    </source>
</reference>
<keyword evidence="1" id="KW-0614">Plasmid</keyword>
<evidence type="ECO:0000313" key="1">
    <source>
        <dbReference type="EMBL" id="UVG61310.1"/>
    </source>
</evidence>
<sequence>MASSWVSDSKSIDAISRESGRAGATLAAGLAAGADGFMAWGLGGGDPAGPPGVVTVKKGLGVQGLLVHVLEPPFGGGLGLERFEALGMGIGPALAGLPHPVIALGARQALAASPGLRHGLAFVFGGRAVQDHNLGKVAFLRGFRLLGQQGAMVHTHGQAGAFQCLVEAPGDFSAHGLEFFGACLEVVVGFGGVGTKT</sequence>
<gene>
    <name evidence="1" type="ORF">Xdur_023435</name>
</gene>
<proteinExistence type="predicted"/>
<dbReference type="AlphaFoldDB" id="A0A9X9NDI6"/>